<evidence type="ECO:0000256" key="1">
    <source>
        <dbReference type="SAM" id="MobiDB-lite"/>
    </source>
</evidence>
<evidence type="ECO:0000313" key="2">
    <source>
        <dbReference type="EMBL" id="THW16805.1"/>
    </source>
</evidence>
<name>A0A4S8VXS8_AURPU</name>
<gene>
    <name evidence="2" type="ORF">D6D24_04239</name>
</gene>
<protein>
    <submittedName>
        <fullName evidence="2">Uncharacterized protein</fullName>
    </submittedName>
</protein>
<feature type="region of interest" description="Disordered" evidence="1">
    <location>
        <begin position="103"/>
        <end position="151"/>
    </location>
</feature>
<feature type="region of interest" description="Disordered" evidence="1">
    <location>
        <begin position="1"/>
        <end position="24"/>
    </location>
</feature>
<dbReference type="Proteomes" id="UP000308014">
    <property type="component" value="Unassembled WGS sequence"/>
</dbReference>
<sequence>MSQPPRPPRPPEARLTKPHANSPLPNTIEQYLLTWMNAMQGTYNNTTVWSHDTTTGRLVPTEHEPDSISYHNALANIKDSDNAQEEQGYTVAQQMVSAYNRQRREHEEKQRLRVQRHRGKAEVKHETGRLRAGSAPLGPVSPKIKQESSSPEAEIKQEAPEAMNTITPLANTVDSKSKPEQDSFEGHKKSLIDAVEHLRDVLYQREMMRGVRKEVDEYLGGLEKEIKKAYDHERR</sequence>
<dbReference type="EMBL" id="QZAJ01000123">
    <property type="protein sequence ID" value="THW16805.1"/>
    <property type="molecule type" value="Genomic_DNA"/>
</dbReference>
<proteinExistence type="predicted"/>
<accession>A0A4S8VXS8</accession>
<evidence type="ECO:0000313" key="3">
    <source>
        <dbReference type="Proteomes" id="UP000308014"/>
    </source>
</evidence>
<feature type="compositionally biased region" description="Basic and acidic residues" evidence="1">
    <location>
        <begin position="120"/>
        <end position="129"/>
    </location>
</feature>
<comment type="caution">
    <text evidence="2">The sequence shown here is derived from an EMBL/GenBank/DDBJ whole genome shotgun (WGS) entry which is preliminary data.</text>
</comment>
<organism evidence="2 3">
    <name type="scientific">Aureobasidium pullulans</name>
    <name type="common">Black yeast</name>
    <name type="synonym">Pullularia pullulans</name>
    <dbReference type="NCBI Taxonomy" id="5580"/>
    <lineage>
        <taxon>Eukaryota</taxon>
        <taxon>Fungi</taxon>
        <taxon>Dikarya</taxon>
        <taxon>Ascomycota</taxon>
        <taxon>Pezizomycotina</taxon>
        <taxon>Dothideomycetes</taxon>
        <taxon>Dothideomycetidae</taxon>
        <taxon>Dothideales</taxon>
        <taxon>Saccotheciaceae</taxon>
        <taxon>Aureobasidium</taxon>
    </lineage>
</organism>
<dbReference type="AlphaFoldDB" id="A0A4S8VXS8"/>
<reference evidence="2 3" key="1">
    <citation type="submission" date="2018-10" db="EMBL/GenBank/DDBJ databases">
        <title>Fifty Aureobasidium pullulans genomes reveal a recombining polyextremotolerant generalist.</title>
        <authorList>
            <person name="Gostincar C."/>
            <person name="Turk M."/>
            <person name="Zajc J."/>
            <person name="Gunde-Cimerman N."/>
        </authorList>
    </citation>
    <scope>NUCLEOTIDE SEQUENCE [LARGE SCALE GENOMIC DNA]</scope>
    <source>
        <strain evidence="2 3">EXF-11318</strain>
    </source>
</reference>